<protein>
    <recommendedName>
        <fullName evidence="1">Post-GPI attachment to proteins factor 3</fullName>
    </recommendedName>
</protein>
<comment type="subcellular location">
    <subcellularLocation>
        <location evidence="1">Golgi apparatus membrane</location>
        <topology evidence="1">Multi-pass membrane protein</topology>
    </subcellularLocation>
</comment>
<dbReference type="Proteomes" id="UP000050741">
    <property type="component" value="Unassembled WGS sequence"/>
</dbReference>
<dbReference type="GO" id="GO:0006508">
    <property type="term" value="P:proteolysis"/>
    <property type="evidence" value="ECO:0007669"/>
    <property type="project" value="InterPro"/>
</dbReference>
<feature type="domain" description="Peptidase M41" evidence="2">
    <location>
        <begin position="32"/>
        <end position="103"/>
    </location>
</feature>
<proteinExistence type="inferred from homology"/>
<dbReference type="SUPFAM" id="SSF140990">
    <property type="entry name" value="FtsH protease domain-like"/>
    <property type="match status" value="1"/>
</dbReference>
<accession>A0A183C5G1</accession>
<dbReference type="InterPro" id="IPR037219">
    <property type="entry name" value="Peptidase_M41-like"/>
</dbReference>
<dbReference type="InterPro" id="IPR000642">
    <property type="entry name" value="Peptidase_M41"/>
</dbReference>
<dbReference type="AlphaFoldDB" id="A0A183C5G1"/>
<keyword evidence="3" id="KW-1185">Reference proteome</keyword>
<evidence type="ECO:0000313" key="3">
    <source>
        <dbReference type="Proteomes" id="UP000050741"/>
    </source>
</evidence>
<reference evidence="4" key="3">
    <citation type="submission" date="2016-06" db="UniProtKB">
        <authorList>
            <consortium name="WormBaseParasite"/>
        </authorList>
    </citation>
    <scope>IDENTIFICATION</scope>
</reference>
<dbReference type="Pfam" id="PF01434">
    <property type="entry name" value="Peptidase_M41"/>
    <property type="match status" value="1"/>
</dbReference>
<evidence type="ECO:0000256" key="1">
    <source>
        <dbReference type="RuleBase" id="RU365066"/>
    </source>
</evidence>
<dbReference type="Gene3D" id="1.20.58.760">
    <property type="entry name" value="Peptidase M41"/>
    <property type="match status" value="1"/>
</dbReference>
<dbReference type="GO" id="GO:0004222">
    <property type="term" value="F:metalloendopeptidase activity"/>
    <property type="evidence" value="ECO:0007669"/>
    <property type="project" value="InterPro"/>
</dbReference>
<comment type="similarity">
    <text evidence="1">Belongs to the PGAP3 family.</text>
</comment>
<keyword evidence="1" id="KW-0333">Golgi apparatus</keyword>
<dbReference type="GO" id="GO:0006506">
    <property type="term" value="P:GPI anchor biosynthetic process"/>
    <property type="evidence" value="ECO:0007669"/>
    <property type="project" value="UniProtKB-KW"/>
</dbReference>
<dbReference type="Pfam" id="PF04080">
    <property type="entry name" value="Per1"/>
    <property type="match status" value="1"/>
</dbReference>
<evidence type="ECO:0000259" key="2">
    <source>
        <dbReference type="Pfam" id="PF01434"/>
    </source>
</evidence>
<dbReference type="WBParaSite" id="GPLIN_000810600">
    <property type="protein sequence ID" value="GPLIN_000810600"/>
    <property type="gene ID" value="GPLIN_000810600"/>
</dbReference>
<dbReference type="GO" id="GO:0004176">
    <property type="term" value="F:ATP-dependent peptidase activity"/>
    <property type="evidence" value="ECO:0007669"/>
    <property type="project" value="InterPro"/>
</dbReference>
<dbReference type="GO" id="GO:0005524">
    <property type="term" value="F:ATP binding"/>
    <property type="evidence" value="ECO:0007669"/>
    <property type="project" value="InterPro"/>
</dbReference>
<evidence type="ECO:0000313" key="4">
    <source>
        <dbReference type="WBParaSite" id="GPLIN_000810600"/>
    </source>
</evidence>
<organism evidence="3 4">
    <name type="scientific">Globodera pallida</name>
    <name type="common">Potato cyst nematode worm</name>
    <name type="synonym">Heterodera pallida</name>
    <dbReference type="NCBI Taxonomy" id="36090"/>
    <lineage>
        <taxon>Eukaryota</taxon>
        <taxon>Metazoa</taxon>
        <taxon>Ecdysozoa</taxon>
        <taxon>Nematoda</taxon>
        <taxon>Chromadorea</taxon>
        <taxon>Rhabditida</taxon>
        <taxon>Tylenchina</taxon>
        <taxon>Tylenchomorpha</taxon>
        <taxon>Tylenchoidea</taxon>
        <taxon>Heteroderidae</taxon>
        <taxon>Heteroderinae</taxon>
        <taxon>Globodera</taxon>
    </lineage>
</organism>
<sequence length="181" mass="20716">MTRKQQRLARKRGKKLKEFNRLIRAAEGGEYNKSRICFHEAGHCFNVWFQAEGGRLCDVTCVQNGTIDGLTRHWSRRPATRASLRAEIAIKMGGKAAEMLMFDASLGHYADQPEWERKAKAFLLGWSSAAFDVFFDFPPLFWIVDAHALFHLVSIPVPLLWAKFICAEADAAQQKIKERIY</sequence>
<dbReference type="InterPro" id="IPR007217">
    <property type="entry name" value="Per1-like"/>
</dbReference>
<dbReference type="GO" id="GO:0000139">
    <property type="term" value="C:Golgi membrane"/>
    <property type="evidence" value="ECO:0007669"/>
    <property type="project" value="UniProtKB-SubCell"/>
</dbReference>
<comment type="function">
    <text evidence="1">Involved in the lipid remodeling steps of GPI-anchor maturation.</text>
</comment>
<reference evidence="3" key="1">
    <citation type="submission" date="2013-12" db="EMBL/GenBank/DDBJ databases">
        <authorList>
            <person name="Aslett M."/>
        </authorList>
    </citation>
    <scope>NUCLEOTIDE SEQUENCE [LARGE SCALE GENOMIC DNA]</scope>
    <source>
        <strain evidence="3">Lindley</strain>
    </source>
</reference>
<keyword evidence="1" id="KW-0337">GPI-anchor biosynthesis</keyword>
<name>A0A183C5G1_GLOPA</name>
<reference evidence="3" key="2">
    <citation type="submission" date="2014-05" db="EMBL/GenBank/DDBJ databases">
        <title>The genome and life-stage specific transcriptomes of Globodera pallida elucidate key aspects of plant parasitism by a cyst nematode.</title>
        <authorList>
            <person name="Cotton J.A."/>
            <person name="Lilley C.J."/>
            <person name="Jones L.M."/>
            <person name="Kikuchi T."/>
            <person name="Reid A.J."/>
            <person name="Thorpe P."/>
            <person name="Tsai I.J."/>
            <person name="Beasley H."/>
            <person name="Blok V."/>
            <person name="Cock P.J.A."/>
            <person name="Van den Akker S.E."/>
            <person name="Holroyd N."/>
            <person name="Hunt M."/>
            <person name="Mantelin S."/>
            <person name="Naghra H."/>
            <person name="Pain A."/>
            <person name="Palomares-Rius J.E."/>
            <person name="Zarowiecki M."/>
            <person name="Berriman M."/>
            <person name="Jones J.T."/>
            <person name="Urwin P.E."/>
        </authorList>
    </citation>
    <scope>NUCLEOTIDE SEQUENCE [LARGE SCALE GENOMIC DNA]</scope>
    <source>
        <strain evidence="3">Lindley</strain>
    </source>
</reference>